<accession>A0A0E9VMU5</accession>
<name>A0A0E9VMU5_ANGAN</name>
<dbReference type="EMBL" id="GBXM01029205">
    <property type="protein sequence ID" value="JAH79372.1"/>
    <property type="molecule type" value="Transcribed_RNA"/>
</dbReference>
<reference evidence="1" key="2">
    <citation type="journal article" date="2015" name="Fish Shellfish Immunol.">
        <title>Early steps in the European eel (Anguilla anguilla)-Vibrio vulnificus interaction in the gills: Role of the RtxA13 toxin.</title>
        <authorList>
            <person name="Callol A."/>
            <person name="Pajuelo D."/>
            <person name="Ebbesson L."/>
            <person name="Teles M."/>
            <person name="MacKenzie S."/>
            <person name="Amaro C."/>
        </authorList>
    </citation>
    <scope>NUCLEOTIDE SEQUENCE</scope>
</reference>
<dbReference type="AlphaFoldDB" id="A0A0E9VMU5"/>
<sequence>MDTCHVKEIQQACEVVSMSIKQI</sequence>
<reference evidence="1" key="1">
    <citation type="submission" date="2014-11" db="EMBL/GenBank/DDBJ databases">
        <authorList>
            <person name="Amaro Gonzalez C."/>
        </authorList>
    </citation>
    <scope>NUCLEOTIDE SEQUENCE</scope>
</reference>
<evidence type="ECO:0000313" key="1">
    <source>
        <dbReference type="EMBL" id="JAH79372.1"/>
    </source>
</evidence>
<proteinExistence type="predicted"/>
<protein>
    <submittedName>
        <fullName evidence="1">Uncharacterized protein</fullName>
    </submittedName>
</protein>
<organism evidence="1">
    <name type="scientific">Anguilla anguilla</name>
    <name type="common">European freshwater eel</name>
    <name type="synonym">Muraena anguilla</name>
    <dbReference type="NCBI Taxonomy" id="7936"/>
    <lineage>
        <taxon>Eukaryota</taxon>
        <taxon>Metazoa</taxon>
        <taxon>Chordata</taxon>
        <taxon>Craniata</taxon>
        <taxon>Vertebrata</taxon>
        <taxon>Euteleostomi</taxon>
        <taxon>Actinopterygii</taxon>
        <taxon>Neopterygii</taxon>
        <taxon>Teleostei</taxon>
        <taxon>Anguilliformes</taxon>
        <taxon>Anguillidae</taxon>
        <taxon>Anguilla</taxon>
    </lineage>
</organism>